<feature type="compositionally biased region" description="Low complexity" evidence="4">
    <location>
        <begin position="354"/>
        <end position="367"/>
    </location>
</feature>
<keyword evidence="6" id="KW-0614">Plasmid</keyword>
<dbReference type="NCBIfam" id="NF041496">
    <property type="entry name" value="MobQ"/>
    <property type="match status" value="1"/>
</dbReference>
<proteinExistence type="inferred from homology"/>
<evidence type="ECO:0000256" key="2">
    <source>
        <dbReference type="ARBA" id="ARBA00022971"/>
    </source>
</evidence>
<name>B1X3B9_CROS5</name>
<feature type="compositionally biased region" description="Polar residues" evidence="4">
    <location>
        <begin position="419"/>
        <end position="467"/>
    </location>
</feature>
<keyword evidence="3" id="KW-0175">Coiled coil</keyword>
<dbReference type="InterPro" id="IPR005053">
    <property type="entry name" value="MobA_MobL"/>
</dbReference>
<evidence type="ECO:0000259" key="5">
    <source>
        <dbReference type="Pfam" id="PF03389"/>
    </source>
</evidence>
<dbReference type="RefSeq" id="WP_009547967.1">
    <property type="nucleotide sequence ID" value="NC_010542.1"/>
</dbReference>
<dbReference type="AlphaFoldDB" id="B1X3B9"/>
<evidence type="ECO:0000256" key="1">
    <source>
        <dbReference type="ARBA" id="ARBA00010873"/>
    </source>
</evidence>
<dbReference type="Gene3D" id="3.30.930.30">
    <property type="match status" value="1"/>
</dbReference>
<dbReference type="HOGENOM" id="CLU_471536_0_0_3"/>
<feature type="compositionally biased region" description="Basic residues" evidence="4">
    <location>
        <begin position="344"/>
        <end position="353"/>
    </location>
</feature>
<accession>B1X3B9</accession>
<feature type="region of interest" description="Disordered" evidence="4">
    <location>
        <begin position="284"/>
        <end position="304"/>
    </location>
</feature>
<sequence length="578" mass="65969">MAIYHLNAKIISRSNGQSATEAAAYRAAEKIHDLRIGETFNYTRKKGVYATEILTPHNAPNWMADRSQLWNAAELFEKRSNSRTAREFDIALPTELTHPQKQELVRNFAQDNFVDKGLVADLAFHEINTHNPHVHIMITTRIVDENGLGAKDRSLDKKDFLLKLRESWATYTNDALESIGSSEKIDHRSLKEQNISRIPQIHLGANVAAMMKRGIATERGDEYLEIKTTNEQIEALEKQLVTVENSIKSETLLIQNSSAKNSSLLTVDADADIDKTTLELSQNLTTHRINNDGDERERSEDSEADLTAELRRINEAVIESNRQADENRQRLQDLSNRLGNDGRKTRKSRKSTQQKRPTSSSKSQTSSEQFNLPDKRTERKLSSHLEGSTVRETGNQKTPRQRDNVPSPNSPKIDRTDSDNLQSRNLDVNQTPSPQQSPTGENQRTSQQHRNQAQSNGEKQSLTPEQRQQDFNNVIVVSTAIRLMRYVKAKPKNGFSTYEGKRYIFKLSTDKQTMELHAKDGRGLIFERKDGKVTANLTDEDRKMIHDVDSQISQRIAQLQRDFEQREKQRCRGRGFSR</sequence>
<geneLocation type="plasmid" evidence="7">
    <name>C</name>
</geneLocation>
<gene>
    <name evidence="6" type="ordered locus">cce_5284</name>
</gene>
<protein>
    <recommendedName>
        <fullName evidence="5">MobA/MobL protein domain-containing protein</fullName>
    </recommendedName>
</protein>
<comment type="similarity">
    <text evidence="1">Belongs to the MobA/MobL family.</text>
</comment>
<evidence type="ECO:0000313" key="7">
    <source>
        <dbReference type="Proteomes" id="UP000001203"/>
    </source>
</evidence>
<evidence type="ECO:0000256" key="4">
    <source>
        <dbReference type="SAM" id="MobiDB-lite"/>
    </source>
</evidence>
<keyword evidence="2" id="KW-0184">Conjugation</keyword>
<evidence type="ECO:0000256" key="3">
    <source>
        <dbReference type="SAM" id="Coils"/>
    </source>
</evidence>
<feature type="compositionally biased region" description="Basic and acidic residues" evidence="4">
    <location>
        <begin position="289"/>
        <end position="301"/>
    </location>
</feature>
<dbReference type="Pfam" id="PF03389">
    <property type="entry name" value="MobA_MobL"/>
    <property type="match status" value="1"/>
</dbReference>
<feature type="domain" description="MobA/MobL protein" evidence="5">
    <location>
        <begin position="17"/>
        <end position="213"/>
    </location>
</feature>
<feature type="compositionally biased region" description="Basic and acidic residues" evidence="4">
    <location>
        <begin position="322"/>
        <end position="331"/>
    </location>
</feature>
<keyword evidence="7" id="KW-1185">Reference proteome</keyword>
<dbReference type="OrthoDB" id="1826980at2"/>
<dbReference type="EMBL" id="CP000810">
    <property type="protein sequence ID" value="ACB54630.1"/>
    <property type="molecule type" value="Genomic_DNA"/>
</dbReference>
<dbReference type="Proteomes" id="UP000001203">
    <property type="component" value="Plasmid pC"/>
</dbReference>
<feature type="region of interest" description="Disordered" evidence="4">
    <location>
        <begin position="321"/>
        <end position="467"/>
    </location>
</feature>
<dbReference type="KEGG" id="cyt:cce_5284"/>
<feature type="compositionally biased region" description="Basic and acidic residues" evidence="4">
    <location>
        <begin position="373"/>
        <end position="383"/>
    </location>
</feature>
<feature type="coiled-coil region" evidence="3">
    <location>
        <begin position="226"/>
        <end position="253"/>
    </location>
</feature>
<organism evidence="6 7">
    <name type="scientific">Crocosphaera subtropica (strain ATCC 51142 / BH68)</name>
    <name type="common">Cyanothece sp. (strain ATCC 51142)</name>
    <dbReference type="NCBI Taxonomy" id="43989"/>
    <lineage>
        <taxon>Bacteria</taxon>
        <taxon>Bacillati</taxon>
        <taxon>Cyanobacteriota</taxon>
        <taxon>Cyanophyceae</taxon>
        <taxon>Oscillatoriophycideae</taxon>
        <taxon>Chroococcales</taxon>
        <taxon>Aphanothecaceae</taxon>
        <taxon>Crocosphaera</taxon>
        <taxon>Crocosphaera subtropica</taxon>
    </lineage>
</organism>
<reference evidence="6 7" key="1">
    <citation type="journal article" date="2008" name="Proc. Natl. Acad. Sci. U.S.A.">
        <title>The genome of Cyanothece 51142, a unicellular diazotrophic cyanobacterium important in the marine nitrogen cycle.</title>
        <authorList>
            <person name="Welsh E.A."/>
            <person name="Liberton M."/>
            <person name="Stoeckel J."/>
            <person name="Loh T."/>
            <person name="Elvitigala T."/>
            <person name="Wang C."/>
            <person name="Wollam A."/>
            <person name="Fulton R.S."/>
            <person name="Clifton S.W."/>
            <person name="Jacobs J.M."/>
            <person name="Aurora R."/>
            <person name="Ghosh B.K."/>
            <person name="Sherman L.A."/>
            <person name="Smith R.D."/>
            <person name="Wilson R.K."/>
            <person name="Pakrasi H.B."/>
        </authorList>
    </citation>
    <scope>NUCLEOTIDE SEQUENCE [LARGE SCALE GENOMIC DNA]</scope>
    <source>
        <strain evidence="7">ATCC 51142 / BH68</strain>
        <plasmid evidence="7">C</plasmid>
    </source>
</reference>
<evidence type="ECO:0000313" key="6">
    <source>
        <dbReference type="EMBL" id="ACB54630.1"/>
    </source>
</evidence>